<evidence type="ECO:0000313" key="2">
    <source>
        <dbReference type="Proteomes" id="UP000253834"/>
    </source>
</evidence>
<gene>
    <name evidence="1" type="ORF">CIB87_02725</name>
</gene>
<protein>
    <submittedName>
        <fullName evidence="1">Uncharacterized protein</fullName>
    </submittedName>
</protein>
<reference evidence="1 2" key="1">
    <citation type="submission" date="2017-07" db="EMBL/GenBank/DDBJ databases">
        <title>Isolation and development of strain Bacillus megaterium SR7 for enhanced growth and metabolite production under supercritical carbon dioxide.</title>
        <authorList>
            <person name="Freedman A.J.E."/>
            <person name="Peet K.C."/>
            <person name="Boock J.T."/>
            <person name="Penn K."/>
            <person name="Prather K.L.J."/>
            <person name="Thompson J.R."/>
        </authorList>
    </citation>
    <scope>NUCLEOTIDE SEQUENCE [LARGE SCALE GENOMIC DNA]</scope>
    <source>
        <strain evidence="1 2">SR7</strain>
    </source>
</reference>
<dbReference type="AlphaFoldDB" id="A0AA86HWP4"/>
<evidence type="ECO:0000313" key="1">
    <source>
        <dbReference type="EMBL" id="AXI27977.1"/>
    </source>
</evidence>
<dbReference type="RefSeq" id="WP_310883673.1">
    <property type="nucleotide sequence ID" value="NZ_CP022674.1"/>
</dbReference>
<organism evidence="1 2">
    <name type="scientific">Priestia megaterium</name>
    <name type="common">Bacillus megaterium</name>
    <dbReference type="NCBI Taxonomy" id="1404"/>
    <lineage>
        <taxon>Bacteria</taxon>
        <taxon>Bacillati</taxon>
        <taxon>Bacillota</taxon>
        <taxon>Bacilli</taxon>
        <taxon>Bacillales</taxon>
        <taxon>Bacillaceae</taxon>
        <taxon>Priestia</taxon>
    </lineage>
</organism>
<dbReference type="EMBL" id="CP022674">
    <property type="protein sequence ID" value="AXI27977.1"/>
    <property type="molecule type" value="Genomic_DNA"/>
</dbReference>
<accession>A0AA86HWP4</accession>
<proteinExistence type="predicted"/>
<sequence>MNFEDKLAIKYHLQRRICAYRLLVRASHESSKESKHVAQFDSTGLLNAVKTTILIDEDVVISDGATH</sequence>
<name>A0AA86HWP4_PRIMG</name>
<dbReference type="Proteomes" id="UP000253834">
    <property type="component" value="Chromosome"/>
</dbReference>